<dbReference type="InterPro" id="IPR005194">
    <property type="entry name" value="Glyco_hydro_65_C"/>
</dbReference>
<proteinExistence type="inferred from homology"/>
<evidence type="ECO:0000259" key="5">
    <source>
        <dbReference type="Pfam" id="PF03632"/>
    </source>
</evidence>
<dbReference type="GO" id="GO:0030246">
    <property type="term" value="F:carbohydrate binding"/>
    <property type="evidence" value="ECO:0007669"/>
    <property type="project" value="InterPro"/>
</dbReference>
<dbReference type="AlphaFoldDB" id="A0A3N2CZQ0"/>
<dbReference type="InterPro" id="IPR012341">
    <property type="entry name" value="6hp_glycosidase-like_sf"/>
</dbReference>
<keyword evidence="2" id="KW-0326">Glycosidase</keyword>
<evidence type="ECO:0000259" key="6">
    <source>
        <dbReference type="Pfam" id="PF03633"/>
    </source>
</evidence>
<feature type="binding site" evidence="4">
    <location>
        <begin position="622"/>
        <end position="623"/>
    </location>
    <ligand>
        <name>substrate</name>
    </ligand>
</feature>
<keyword evidence="2" id="KW-0378">Hydrolase</keyword>
<dbReference type="InterPro" id="IPR008928">
    <property type="entry name" value="6-hairpin_glycosidase_sf"/>
</dbReference>
<keyword evidence="9" id="KW-1185">Reference proteome</keyword>
<feature type="active site" description="Proton donor" evidence="3">
    <location>
        <position position="510"/>
    </location>
</feature>
<evidence type="ECO:0000256" key="2">
    <source>
        <dbReference type="ARBA" id="ARBA00023295"/>
    </source>
</evidence>
<evidence type="ECO:0000256" key="1">
    <source>
        <dbReference type="ARBA" id="ARBA00006768"/>
    </source>
</evidence>
<comment type="similarity">
    <text evidence="1">Belongs to the glycosyl hydrolase 65 family.</text>
</comment>
<dbReference type="GO" id="GO:0005975">
    <property type="term" value="P:carbohydrate metabolic process"/>
    <property type="evidence" value="ECO:0007669"/>
    <property type="project" value="InterPro"/>
</dbReference>
<sequence length="855" mass="96276">MNRRQKIAHPMDRGRFPADPWRLVETTHRYEDLGTTETLFAVGNGYLGMRGNPEEGRDAVAHGTFVNGFHETWPIRHAEAAFGFARTGQTIVNVPDSKLMKLYVDDEPLILGTADLEHYERSLDFRDGILRRSLVWRTPSGKRVLVESTRMVSMTQRHLAVMTLEVTMLTGDAPIVISSQLLNRQDGQDEYHTPYEAMGEGTDPRKAAAFDQRVLLPRMHYATEDRMMLGYQCARSQMTIAVAADHRLETENEHEVLVRGSEDLGKTVFRVEAREGRSIRLEKVVSYHTSRGVPVRELSDRCDRTLDRALRHSVTHYEEEQRGWYDRFWATSDVELDGDAELQQGVRFNLFTLAQASARADRQGVPAKGVTGSGYEGHYFWDTEIYVVPFLSFTQPHVARNLLHFRNRMLPAARQRAREMAQSGALFPWRTINGEEASAYYAAGSAQMHIDADIAYALMQYVGATNDVGFLVRDGVDLLVETARMWSELGFWRTNGKPSFHIHGVTGPDEYTTVVNNNLFTNVMARYNLEKAALVVERIREHYPVDHQKLVHRLGLGADEVETWKRCAEGMAIPFDEGLGIHPQDDFFLDREVWDLSRTPMENRPLMLHYHPLVIYRFQVLKQADVVLAMFLHGDRFTDEQKRANFEYYDPITTGDSTLSAVVQSIMAAEVGYHEVAMDYFRQAVYVDLGDLHENTVDGIHVASAGGVWSAIVFGFAGMGDREGRLSFDPRLPAGWDALRFPLAWRGSQLRVEITQDSLAVTCLSMGEEKVHVRVGGQLHKVCVEEPLVVALADQGPRIDGLLGDKPQVGGTRADGTKITAGVPEPMMFVEDVAPEMDAPLEMVVGEGDNAFGRG</sequence>
<dbReference type="Gene3D" id="2.70.98.40">
    <property type="entry name" value="Glycoside hydrolase, family 65, N-terminal domain"/>
    <property type="match status" value="1"/>
</dbReference>
<dbReference type="InterPro" id="IPR005195">
    <property type="entry name" value="Glyco_hydro_65_M"/>
</dbReference>
<dbReference type="Pfam" id="PF03633">
    <property type="entry name" value="Glyco_hydro_65C"/>
    <property type="match status" value="1"/>
</dbReference>
<feature type="binding site" evidence="4">
    <location>
        <begin position="381"/>
        <end position="382"/>
    </location>
    <ligand>
        <name>substrate</name>
    </ligand>
</feature>
<dbReference type="InterPro" id="IPR037018">
    <property type="entry name" value="GH65_N"/>
</dbReference>
<name>A0A3N2CZQ0_9ACTN</name>
<evidence type="ECO:0000313" key="8">
    <source>
        <dbReference type="EMBL" id="ROR93012.1"/>
    </source>
</evidence>
<dbReference type="Gene3D" id="1.50.10.10">
    <property type="match status" value="1"/>
</dbReference>
<evidence type="ECO:0000256" key="3">
    <source>
        <dbReference type="PIRSR" id="PIRSR036289-50"/>
    </source>
</evidence>
<dbReference type="InterPro" id="IPR005196">
    <property type="entry name" value="Glyco_hydro_65_N"/>
</dbReference>
<dbReference type="SUPFAM" id="SSF48208">
    <property type="entry name" value="Six-hairpin glycosidases"/>
    <property type="match status" value="1"/>
</dbReference>
<dbReference type="Proteomes" id="UP000281738">
    <property type="component" value="Unassembled WGS sequence"/>
</dbReference>
<feature type="domain" description="Glycoside hydrolase family 65 C-terminal" evidence="6">
    <location>
        <begin position="719"/>
        <end position="781"/>
    </location>
</feature>
<evidence type="ECO:0000256" key="4">
    <source>
        <dbReference type="PIRSR" id="PIRSR036289-51"/>
    </source>
</evidence>
<evidence type="ECO:0000259" key="7">
    <source>
        <dbReference type="Pfam" id="PF03636"/>
    </source>
</evidence>
<dbReference type="Pfam" id="PF03632">
    <property type="entry name" value="Glyco_hydro_65m"/>
    <property type="match status" value="1"/>
</dbReference>
<protein>
    <submittedName>
        <fullName evidence="8">Alpha,alpha-trehalose phosphorylase</fullName>
    </submittedName>
</protein>
<reference evidence="8 9" key="1">
    <citation type="submission" date="2018-11" db="EMBL/GenBank/DDBJ databases">
        <title>Sequencing the genomes of 1000 actinobacteria strains.</title>
        <authorList>
            <person name="Klenk H.-P."/>
        </authorList>
    </citation>
    <scope>NUCLEOTIDE SEQUENCE [LARGE SCALE GENOMIC DNA]</scope>
    <source>
        <strain evidence="8 9">DSM 12652</strain>
    </source>
</reference>
<dbReference type="EMBL" id="RKHO01000001">
    <property type="protein sequence ID" value="ROR93012.1"/>
    <property type="molecule type" value="Genomic_DNA"/>
</dbReference>
<dbReference type="InterPro" id="IPR017045">
    <property type="entry name" value="Malt_Pase/Glycosyl_Hdrlase"/>
</dbReference>
<gene>
    <name evidence="8" type="ORF">EDD33_3917</name>
</gene>
<dbReference type="SUPFAM" id="SSF74650">
    <property type="entry name" value="Galactose mutarotase-like"/>
    <property type="match status" value="1"/>
</dbReference>
<accession>A0A3N2CZQ0</accession>
<dbReference type="PANTHER" id="PTHR11051">
    <property type="entry name" value="GLYCOSYL HYDROLASE-RELATED"/>
    <property type="match status" value="1"/>
</dbReference>
<comment type="caution">
    <text evidence="8">The sequence shown here is derived from an EMBL/GenBank/DDBJ whole genome shotgun (WGS) entry which is preliminary data.</text>
</comment>
<dbReference type="InterPro" id="IPR011013">
    <property type="entry name" value="Gal_mutarotase_sf_dom"/>
</dbReference>
<dbReference type="Gene3D" id="2.60.420.10">
    <property type="entry name" value="Maltose phosphorylase, domain 3"/>
    <property type="match status" value="1"/>
</dbReference>
<dbReference type="GO" id="GO:0016757">
    <property type="term" value="F:glycosyltransferase activity"/>
    <property type="evidence" value="ECO:0007669"/>
    <property type="project" value="UniProtKB-ARBA"/>
</dbReference>
<feature type="domain" description="Glycoside hydrolase family 65 central catalytic" evidence="5">
    <location>
        <begin position="347"/>
        <end position="709"/>
    </location>
</feature>
<dbReference type="PANTHER" id="PTHR11051:SF13">
    <property type="entry name" value="GLYCOSYL TRANSFERASE"/>
    <property type="match status" value="1"/>
</dbReference>
<feature type="domain" description="Glycoside hydrolase family 65 N-terminal" evidence="7">
    <location>
        <begin position="26"/>
        <end position="291"/>
    </location>
</feature>
<dbReference type="GO" id="GO:0004553">
    <property type="term" value="F:hydrolase activity, hydrolyzing O-glycosyl compounds"/>
    <property type="evidence" value="ECO:0007669"/>
    <property type="project" value="TreeGrafter"/>
</dbReference>
<dbReference type="Pfam" id="PF03636">
    <property type="entry name" value="Glyco_hydro_65N"/>
    <property type="match status" value="1"/>
</dbReference>
<organism evidence="8 9">
    <name type="scientific">Nocardioides aurantiacus</name>
    <dbReference type="NCBI Taxonomy" id="86796"/>
    <lineage>
        <taxon>Bacteria</taxon>
        <taxon>Bacillati</taxon>
        <taxon>Actinomycetota</taxon>
        <taxon>Actinomycetes</taxon>
        <taxon>Propionibacteriales</taxon>
        <taxon>Nocardioidaceae</taxon>
        <taxon>Nocardioides</taxon>
    </lineage>
</organism>
<evidence type="ECO:0000313" key="9">
    <source>
        <dbReference type="Proteomes" id="UP000281738"/>
    </source>
</evidence>
<dbReference type="PIRSF" id="PIRSF036289">
    <property type="entry name" value="Glycosyl_hydrolase_malt_phosph"/>
    <property type="match status" value="1"/>
</dbReference>